<feature type="transmembrane region" description="Helical" evidence="1">
    <location>
        <begin position="455"/>
        <end position="474"/>
    </location>
</feature>
<feature type="transmembrane region" description="Helical" evidence="1">
    <location>
        <begin position="365"/>
        <end position="391"/>
    </location>
</feature>
<evidence type="ECO:0000313" key="3">
    <source>
        <dbReference type="Proteomes" id="UP001165085"/>
    </source>
</evidence>
<accession>A0A9W7EMM9</accession>
<evidence type="ECO:0000313" key="2">
    <source>
        <dbReference type="EMBL" id="GMH82723.1"/>
    </source>
</evidence>
<keyword evidence="1" id="KW-0472">Membrane</keyword>
<keyword evidence="1" id="KW-0812">Transmembrane</keyword>
<gene>
    <name evidence="2" type="ORF">TrST_g3593</name>
</gene>
<feature type="transmembrane region" description="Helical" evidence="1">
    <location>
        <begin position="403"/>
        <end position="425"/>
    </location>
</feature>
<feature type="transmembrane region" description="Helical" evidence="1">
    <location>
        <begin position="275"/>
        <end position="294"/>
    </location>
</feature>
<dbReference type="EMBL" id="BRXY01000272">
    <property type="protein sequence ID" value="GMH82723.1"/>
    <property type="molecule type" value="Genomic_DNA"/>
</dbReference>
<dbReference type="Proteomes" id="UP001165085">
    <property type="component" value="Unassembled WGS sequence"/>
</dbReference>
<dbReference type="AlphaFoldDB" id="A0A9W7EMM9"/>
<name>A0A9W7EMM9_9STRA</name>
<feature type="transmembrane region" description="Helical" evidence="1">
    <location>
        <begin position="12"/>
        <end position="33"/>
    </location>
</feature>
<feature type="transmembrane region" description="Helical" evidence="1">
    <location>
        <begin position="209"/>
        <end position="230"/>
    </location>
</feature>
<feature type="transmembrane region" description="Helical" evidence="1">
    <location>
        <begin position="140"/>
        <end position="163"/>
    </location>
</feature>
<proteinExistence type="predicted"/>
<organism evidence="2 3">
    <name type="scientific">Triparma strigata</name>
    <dbReference type="NCBI Taxonomy" id="1606541"/>
    <lineage>
        <taxon>Eukaryota</taxon>
        <taxon>Sar</taxon>
        <taxon>Stramenopiles</taxon>
        <taxon>Ochrophyta</taxon>
        <taxon>Bolidophyceae</taxon>
        <taxon>Parmales</taxon>
        <taxon>Triparmaceae</taxon>
        <taxon>Triparma</taxon>
    </lineage>
</organism>
<feature type="transmembrane region" description="Helical" evidence="1">
    <location>
        <begin position="175"/>
        <end position="197"/>
    </location>
</feature>
<keyword evidence="1" id="KW-1133">Transmembrane helix</keyword>
<sequence length="503" mass="56504">MASPSSLSSHALTVLGFTSLISLFTIGVMGIVIQQTMKESAQRVVEVFDEFHGGRFECDVERTEEFYEVGVLEGRGENNTYKGNTWEVVGSIFSTQWDDEVLSSSSPVYTFRGAALTYSYRLIQYVVTIIYTPKTGATRLAVLGAVFAVVDWLLTSYFVHAMYVATHDLDEDASWLYYIIAQLLNLVMPLFVVVYIGQITSDKKITFRYIVLGLARLVGFLMLHNIGYAIYRVDLITRLILRAAFVPIIKNGIIHAETYFITSFESKEEIKQERTVFSSSFSLFIFGFLMRVQMLGGGLGETFLVEIMLIPSELFELADFVRGRTVLESYLSTFKKMTRCSNKIESEAARKQISETRKMYFANLALVYGFGEAVGVIVGVFIVICVPLNFMEVAGERIDATTAVKNGAVIFVCEIFLTDLLIAAWSTKEGKVHGLEKINLLAMWGEKTREHKVEFLGYMIIVATVTMGFFICLAGNMCVMRRGGEEDWVISICPIDQMCIPEN</sequence>
<dbReference type="OrthoDB" id="10541428at2759"/>
<feature type="transmembrane region" description="Helical" evidence="1">
    <location>
        <begin position="236"/>
        <end position="254"/>
    </location>
</feature>
<protein>
    <submittedName>
        <fullName evidence="2">Uncharacterized protein</fullName>
    </submittedName>
</protein>
<keyword evidence="3" id="KW-1185">Reference proteome</keyword>
<comment type="caution">
    <text evidence="2">The sequence shown here is derived from an EMBL/GenBank/DDBJ whole genome shotgun (WGS) entry which is preliminary data.</text>
</comment>
<evidence type="ECO:0000256" key="1">
    <source>
        <dbReference type="SAM" id="Phobius"/>
    </source>
</evidence>
<reference evidence="3" key="1">
    <citation type="journal article" date="2023" name="Commun. Biol.">
        <title>Genome analysis of Parmales, the sister group of diatoms, reveals the evolutionary specialization of diatoms from phago-mixotrophs to photoautotrophs.</title>
        <authorList>
            <person name="Ban H."/>
            <person name="Sato S."/>
            <person name="Yoshikawa S."/>
            <person name="Yamada K."/>
            <person name="Nakamura Y."/>
            <person name="Ichinomiya M."/>
            <person name="Sato N."/>
            <person name="Blanc-Mathieu R."/>
            <person name="Endo H."/>
            <person name="Kuwata A."/>
            <person name="Ogata H."/>
        </authorList>
    </citation>
    <scope>NUCLEOTIDE SEQUENCE [LARGE SCALE GENOMIC DNA]</scope>
    <source>
        <strain evidence="3">NIES 3701</strain>
    </source>
</reference>